<evidence type="ECO:0000313" key="6">
    <source>
        <dbReference type="Proteomes" id="UP000801492"/>
    </source>
</evidence>
<dbReference type="PROSITE" id="PS00678">
    <property type="entry name" value="WD_REPEATS_1"/>
    <property type="match status" value="1"/>
</dbReference>
<protein>
    <submittedName>
        <fullName evidence="5">Uncharacterized protein</fullName>
    </submittedName>
</protein>
<evidence type="ECO:0000256" key="1">
    <source>
        <dbReference type="ARBA" id="ARBA00022574"/>
    </source>
</evidence>
<dbReference type="InterPro" id="IPR019775">
    <property type="entry name" value="WD40_repeat_CS"/>
</dbReference>
<evidence type="ECO:0000313" key="5">
    <source>
        <dbReference type="EMBL" id="KAF2904422.1"/>
    </source>
</evidence>
<dbReference type="SMART" id="SM00320">
    <property type="entry name" value="WD40"/>
    <property type="match status" value="3"/>
</dbReference>
<gene>
    <name evidence="5" type="ORF">ILUMI_01747</name>
</gene>
<keyword evidence="6" id="KW-1185">Reference proteome</keyword>
<dbReference type="OrthoDB" id="361494at2759"/>
<dbReference type="Proteomes" id="UP000801492">
    <property type="component" value="Unassembled WGS sequence"/>
</dbReference>
<dbReference type="InterPro" id="IPR036322">
    <property type="entry name" value="WD40_repeat_dom_sf"/>
</dbReference>
<dbReference type="InterPro" id="IPR015943">
    <property type="entry name" value="WD40/YVTN_repeat-like_dom_sf"/>
</dbReference>
<feature type="region of interest" description="Disordered" evidence="4">
    <location>
        <begin position="1"/>
        <end position="29"/>
    </location>
</feature>
<dbReference type="InterPro" id="IPR001680">
    <property type="entry name" value="WD40_rpt"/>
</dbReference>
<dbReference type="Pfam" id="PF00400">
    <property type="entry name" value="WD40"/>
    <property type="match status" value="1"/>
</dbReference>
<name>A0A8K0GJY2_IGNLU</name>
<dbReference type="Gene3D" id="2.130.10.10">
    <property type="entry name" value="YVTN repeat-like/Quinoprotein amine dehydrogenase"/>
    <property type="match status" value="1"/>
</dbReference>
<dbReference type="PANTHER" id="PTHR47822:SF3">
    <property type="entry name" value="ANAPHASE-PROMOTING COMPLEX SUBUNIT 4-LIKE WD40 DOMAIN-CONTAINING PROTEIN"/>
    <property type="match status" value="1"/>
</dbReference>
<keyword evidence="1 3" id="KW-0853">WD repeat</keyword>
<dbReference type="AlphaFoldDB" id="A0A8K0GJY2"/>
<dbReference type="PROSITE" id="PS50082">
    <property type="entry name" value="WD_REPEATS_2"/>
    <property type="match status" value="1"/>
</dbReference>
<evidence type="ECO:0000256" key="2">
    <source>
        <dbReference type="ARBA" id="ARBA00022737"/>
    </source>
</evidence>
<reference evidence="5" key="1">
    <citation type="submission" date="2019-08" db="EMBL/GenBank/DDBJ databases">
        <title>The genome of the North American firefly Photinus pyralis.</title>
        <authorList>
            <consortium name="Photinus pyralis genome working group"/>
            <person name="Fallon T.R."/>
            <person name="Sander Lower S.E."/>
            <person name="Weng J.-K."/>
        </authorList>
    </citation>
    <scope>NUCLEOTIDE SEQUENCE</scope>
    <source>
        <strain evidence="5">TRF0915ILg1</strain>
        <tissue evidence="5">Whole body</tissue>
    </source>
</reference>
<dbReference type="EMBL" id="VTPC01000774">
    <property type="protein sequence ID" value="KAF2904422.1"/>
    <property type="molecule type" value="Genomic_DNA"/>
</dbReference>
<dbReference type="SUPFAM" id="SSF50978">
    <property type="entry name" value="WD40 repeat-like"/>
    <property type="match status" value="1"/>
</dbReference>
<sequence length="396" mass="44663">MASRRSIHRTSTVSLLKQQRRGTNVPRKKSVMEDMSMYHPSSTTTRDSVGHLDVSRRLSWLEKVRRRSVVLGTKGRVIMEARFSPDYRGIYSTRFSPDGESFVTAYGAGAIQVWHLDTEQHNINVRSAPDHGFPIMCIRFPRNQDATNFFAAGACGTLFWCGMRAGDYHDFAREEPNEINSVDVNSSETVATGGKDAAIRLYDINTKQLKGKFSRDDLLLKSEEEDMKFHKMRIFSVRFHPTMNEVLISGGWDDSVKIWDLREKDGCVRDIRGPHICGDALDIRDKVVLTGSWAVENSLQTWDLRNASLIENINPVNRPKTIDGEFLYCCQFFNGDSLGNTVIVGGSGLGSVEVIDIPEKKIMSSYRVHKTIQAIDSTDRYVVFGGMESTFRIATV</sequence>
<comment type="caution">
    <text evidence="5">The sequence shown here is derived from an EMBL/GenBank/DDBJ whole genome shotgun (WGS) entry which is preliminary data.</text>
</comment>
<evidence type="ECO:0000256" key="3">
    <source>
        <dbReference type="PROSITE-ProRule" id="PRU00221"/>
    </source>
</evidence>
<organism evidence="5 6">
    <name type="scientific">Ignelater luminosus</name>
    <name type="common">Cucubano</name>
    <name type="synonym">Pyrophorus luminosus</name>
    <dbReference type="NCBI Taxonomy" id="2038154"/>
    <lineage>
        <taxon>Eukaryota</taxon>
        <taxon>Metazoa</taxon>
        <taxon>Ecdysozoa</taxon>
        <taxon>Arthropoda</taxon>
        <taxon>Hexapoda</taxon>
        <taxon>Insecta</taxon>
        <taxon>Pterygota</taxon>
        <taxon>Neoptera</taxon>
        <taxon>Endopterygota</taxon>
        <taxon>Coleoptera</taxon>
        <taxon>Polyphaga</taxon>
        <taxon>Elateriformia</taxon>
        <taxon>Elateroidea</taxon>
        <taxon>Elateridae</taxon>
        <taxon>Agrypninae</taxon>
        <taxon>Pyrophorini</taxon>
        <taxon>Ignelater</taxon>
    </lineage>
</organism>
<feature type="repeat" description="WD" evidence="3">
    <location>
        <begin position="227"/>
        <end position="262"/>
    </location>
</feature>
<dbReference type="PROSITE" id="PS50294">
    <property type="entry name" value="WD_REPEATS_REGION"/>
    <property type="match status" value="1"/>
</dbReference>
<proteinExistence type="predicted"/>
<dbReference type="PANTHER" id="PTHR47822">
    <property type="entry name" value="CARBOHYDRATE BINDING DOMAIN CONTAINING PROTEIN"/>
    <property type="match status" value="1"/>
</dbReference>
<evidence type="ECO:0000256" key="4">
    <source>
        <dbReference type="SAM" id="MobiDB-lite"/>
    </source>
</evidence>
<keyword evidence="2" id="KW-0677">Repeat</keyword>
<accession>A0A8K0GJY2</accession>